<gene>
    <name evidence="3" type="ORF">GNP93_04420</name>
</gene>
<dbReference type="EMBL" id="WNZX01000002">
    <property type="protein sequence ID" value="MUG69918.1"/>
    <property type="molecule type" value="Genomic_DNA"/>
</dbReference>
<dbReference type="SUPFAM" id="SSF54427">
    <property type="entry name" value="NTF2-like"/>
    <property type="match status" value="1"/>
</dbReference>
<keyword evidence="2" id="KW-0560">Oxidoreductase</keyword>
<reference evidence="3 4" key="1">
    <citation type="submission" date="2019-11" db="EMBL/GenBank/DDBJ databases">
        <title>Draft genome sequences of five Paenibacillus species of dairy origin.</title>
        <authorList>
            <person name="Olajide A.M."/>
            <person name="Chen S."/>
            <person name="Lapointe G."/>
        </authorList>
    </citation>
    <scope>NUCLEOTIDE SEQUENCE [LARGE SCALE GENOMIC DNA]</scope>
    <source>
        <strain evidence="3 4">2CS3</strain>
    </source>
</reference>
<dbReference type="GO" id="GO:0016491">
    <property type="term" value="F:oxidoreductase activity"/>
    <property type="evidence" value="ECO:0007669"/>
    <property type="project" value="UniProtKB-KW"/>
</dbReference>
<keyword evidence="4" id="KW-1185">Reference proteome</keyword>
<organism evidence="3 4">
    <name type="scientific">Paenibacillus validus</name>
    <dbReference type="NCBI Taxonomy" id="44253"/>
    <lineage>
        <taxon>Bacteria</taxon>
        <taxon>Bacillati</taxon>
        <taxon>Bacillota</taxon>
        <taxon>Bacilli</taxon>
        <taxon>Bacillales</taxon>
        <taxon>Paenibacillaceae</taxon>
        <taxon>Paenibacillus</taxon>
    </lineage>
</organism>
<protein>
    <recommendedName>
        <fullName evidence="5">Aromatic-ring-hydroxylating dioxygenase subunit beta</fullName>
    </recommendedName>
</protein>
<dbReference type="Pfam" id="PF00866">
    <property type="entry name" value="Ring_hydroxyl_B"/>
    <property type="match status" value="1"/>
</dbReference>
<evidence type="ECO:0000256" key="1">
    <source>
        <dbReference type="ARBA" id="ARBA00009570"/>
    </source>
</evidence>
<dbReference type="AlphaFoldDB" id="A0A7X2Z7V4"/>
<sequence>MKMIHVQDIDATKRELIHQLLFQYCHVVDDGELSKWPDFFSDNGSYYVYSKENYDRGLPVAIIMDNHKGKIIDRVTLIKQIWTYNISYQRHMIANIRIEKSNGEKYHCHTNFSIYKTSREGKSELFAVGRYNDLIVFENNVPKIEKREVILDTSTLPSYFVRPL</sequence>
<proteinExistence type="inferred from homology"/>
<comment type="caution">
    <text evidence="3">The sequence shown here is derived from an EMBL/GenBank/DDBJ whole genome shotgun (WGS) entry which is preliminary data.</text>
</comment>
<evidence type="ECO:0008006" key="5">
    <source>
        <dbReference type="Google" id="ProtNLM"/>
    </source>
</evidence>
<evidence type="ECO:0000256" key="2">
    <source>
        <dbReference type="ARBA" id="ARBA00023002"/>
    </source>
</evidence>
<evidence type="ECO:0000313" key="4">
    <source>
        <dbReference type="Proteomes" id="UP000450917"/>
    </source>
</evidence>
<accession>A0A7X2Z7V4</accession>
<dbReference type="CDD" id="cd00667">
    <property type="entry name" value="ring_hydroxylating_dioxygenases_beta"/>
    <property type="match status" value="1"/>
</dbReference>
<dbReference type="Proteomes" id="UP000450917">
    <property type="component" value="Unassembled WGS sequence"/>
</dbReference>
<evidence type="ECO:0000313" key="3">
    <source>
        <dbReference type="EMBL" id="MUG69918.1"/>
    </source>
</evidence>
<dbReference type="Gene3D" id="3.10.450.50">
    <property type="match status" value="1"/>
</dbReference>
<comment type="similarity">
    <text evidence="1">Belongs to the bacterial ring-hydroxylating dioxygenase beta subunit family.</text>
</comment>
<name>A0A7X2Z7V4_9BACL</name>
<dbReference type="InterPro" id="IPR032710">
    <property type="entry name" value="NTF2-like_dom_sf"/>
</dbReference>
<dbReference type="InterPro" id="IPR000391">
    <property type="entry name" value="Rng_hydr_dOase-bsu"/>
</dbReference>